<evidence type="ECO:0000313" key="2">
    <source>
        <dbReference type="Proteomes" id="UP001057474"/>
    </source>
</evidence>
<geneLocation type="plasmid" evidence="1 2">
    <name>pLlyPCM2298_1</name>
</geneLocation>
<dbReference type="Gene3D" id="3.40.50.300">
    <property type="entry name" value="P-loop containing nucleotide triphosphate hydrolases"/>
    <property type="match status" value="1"/>
</dbReference>
<proteinExistence type="predicted"/>
<sequence length="95" mass="10456">MARASSIDNVDTLVVITKSDITQNDVEAQERIEQIKKFSKMYLLPCIEASSKTNDKIALIKDWTVNVTQGLEFDIEETLNPGSKHAPKSGGCSIS</sequence>
<keyword evidence="1" id="KW-0614">Plasmid</keyword>
<protein>
    <submittedName>
        <fullName evidence="1">Uncharacterized protein</fullName>
    </submittedName>
</protein>
<dbReference type="Proteomes" id="UP001057474">
    <property type="component" value="Plasmid pLlyPCM2298_1"/>
</dbReference>
<name>A0ABY4YCX0_9GAMM</name>
<reference evidence="1" key="1">
    <citation type="submission" date="2021-03" db="EMBL/GenBank/DDBJ databases">
        <title>Legionella lytica PCM 2298.</title>
        <authorList>
            <person name="Koper P."/>
        </authorList>
    </citation>
    <scope>NUCLEOTIDE SEQUENCE</scope>
    <source>
        <strain evidence="1">PCM 2298</strain>
        <plasmid evidence="1">pLlyPCM2298_1</plasmid>
    </source>
</reference>
<organism evidence="1 2">
    <name type="scientific">Legionella lytica</name>
    <dbReference type="NCBI Taxonomy" id="96232"/>
    <lineage>
        <taxon>Bacteria</taxon>
        <taxon>Pseudomonadati</taxon>
        <taxon>Pseudomonadota</taxon>
        <taxon>Gammaproteobacteria</taxon>
        <taxon>Legionellales</taxon>
        <taxon>Legionellaceae</taxon>
        <taxon>Legionella</taxon>
    </lineage>
</organism>
<dbReference type="SUPFAM" id="SSF52540">
    <property type="entry name" value="P-loop containing nucleoside triphosphate hydrolases"/>
    <property type="match status" value="1"/>
</dbReference>
<dbReference type="RefSeq" id="WP_252582524.1">
    <property type="nucleotide sequence ID" value="NZ_CP071528.1"/>
</dbReference>
<gene>
    <name evidence="1" type="ORF">J2N86_15100</name>
</gene>
<evidence type="ECO:0000313" key="1">
    <source>
        <dbReference type="EMBL" id="USQ15287.1"/>
    </source>
</evidence>
<keyword evidence="2" id="KW-1185">Reference proteome</keyword>
<dbReference type="InterPro" id="IPR027417">
    <property type="entry name" value="P-loop_NTPase"/>
</dbReference>
<dbReference type="EMBL" id="CP071528">
    <property type="protein sequence ID" value="USQ15287.1"/>
    <property type="molecule type" value="Genomic_DNA"/>
</dbReference>
<accession>A0ABY4YCX0</accession>